<feature type="transmembrane region" description="Helical" evidence="7">
    <location>
        <begin position="255"/>
        <end position="278"/>
    </location>
</feature>
<keyword evidence="10" id="KW-1185">Reference proteome</keyword>
<comment type="subcellular location">
    <subcellularLocation>
        <location evidence="1">Cell membrane</location>
        <topology evidence="1">Multi-pass membrane protein</topology>
    </subcellularLocation>
</comment>
<evidence type="ECO:0000256" key="4">
    <source>
        <dbReference type="ARBA" id="ARBA00022692"/>
    </source>
</evidence>
<feature type="transmembrane region" description="Helical" evidence="7">
    <location>
        <begin position="216"/>
        <end position="235"/>
    </location>
</feature>
<keyword evidence="5 7" id="KW-1133">Transmembrane helix</keyword>
<dbReference type="AlphaFoldDB" id="A0A939BSP3"/>
<evidence type="ECO:0000256" key="6">
    <source>
        <dbReference type="ARBA" id="ARBA00023136"/>
    </source>
</evidence>
<feature type="transmembrane region" description="Helical" evidence="7">
    <location>
        <begin position="101"/>
        <end position="123"/>
    </location>
</feature>
<feature type="transmembrane region" description="Helical" evidence="7">
    <location>
        <begin position="285"/>
        <end position="302"/>
    </location>
</feature>
<evidence type="ECO:0000256" key="1">
    <source>
        <dbReference type="ARBA" id="ARBA00004651"/>
    </source>
</evidence>
<gene>
    <name evidence="9" type="ORF">JOD01_002554</name>
</gene>
<feature type="transmembrane region" description="Helical" evidence="7">
    <location>
        <begin position="7"/>
        <end position="26"/>
    </location>
</feature>
<feature type="domain" description="Major facilitator superfamily (MFS) profile" evidence="8">
    <location>
        <begin position="10"/>
        <end position="398"/>
    </location>
</feature>
<feature type="transmembrane region" description="Helical" evidence="7">
    <location>
        <begin position="46"/>
        <end position="64"/>
    </location>
</feature>
<dbReference type="Gene3D" id="1.20.1250.20">
    <property type="entry name" value="MFS general substrate transporter like domains"/>
    <property type="match status" value="2"/>
</dbReference>
<keyword evidence="2" id="KW-0813">Transport</keyword>
<evidence type="ECO:0000256" key="2">
    <source>
        <dbReference type="ARBA" id="ARBA00022448"/>
    </source>
</evidence>
<evidence type="ECO:0000256" key="7">
    <source>
        <dbReference type="SAM" id="Phobius"/>
    </source>
</evidence>
<evidence type="ECO:0000256" key="3">
    <source>
        <dbReference type="ARBA" id="ARBA00022475"/>
    </source>
</evidence>
<dbReference type="PANTHER" id="PTHR23517:SF3">
    <property type="entry name" value="INTEGRAL MEMBRANE TRANSPORT PROTEIN"/>
    <property type="match status" value="1"/>
</dbReference>
<proteinExistence type="predicted"/>
<dbReference type="InterPro" id="IPR036259">
    <property type="entry name" value="MFS_trans_sf"/>
</dbReference>
<name>A0A939BSP3_9BACL</name>
<evidence type="ECO:0000256" key="5">
    <source>
        <dbReference type="ARBA" id="ARBA00022989"/>
    </source>
</evidence>
<reference evidence="9" key="1">
    <citation type="submission" date="2021-01" db="EMBL/GenBank/DDBJ databases">
        <title>Genomic Encyclopedia of Type Strains, Phase IV (KMG-IV): sequencing the most valuable type-strain genomes for metagenomic binning, comparative biology and taxonomic classification.</title>
        <authorList>
            <person name="Goeker M."/>
        </authorList>
    </citation>
    <scope>NUCLEOTIDE SEQUENCE</scope>
    <source>
        <strain evidence="9">DSM 25523</strain>
    </source>
</reference>
<accession>A0A939BSP3</accession>
<dbReference type="InterPro" id="IPR000849">
    <property type="entry name" value="Sugar_P_transporter"/>
</dbReference>
<dbReference type="PIRSF" id="PIRSF002808">
    <property type="entry name" value="Hexose_phosphate_transp"/>
    <property type="match status" value="1"/>
</dbReference>
<dbReference type="InterPro" id="IPR020846">
    <property type="entry name" value="MFS_dom"/>
</dbReference>
<dbReference type="GO" id="GO:0005886">
    <property type="term" value="C:plasma membrane"/>
    <property type="evidence" value="ECO:0007669"/>
    <property type="project" value="UniProtKB-SubCell"/>
</dbReference>
<dbReference type="Pfam" id="PF07690">
    <property type="entry name" value="MFS_1"/>
    <property type="match status" value="1"/>
</dbReference>
<feature type="transmembrane region" description="Helical" evidence="7">
    <location>
        <begin position="135"/>
        <end position="153"/>
    </location>
</feature>
<dbReference type="SUPFAM" id="SSF103473">
    <property type="entry name" value="MFS general substrate transporter"/>
    <property type="match status" value="1"/>
</dbReference>
<feature type="transmembrane region" description="Helical" evidence="7">
    <location>
        <begin position="372"/>
        <end position="393"/>
    </location>
</feature>
<sequence>MNSKKLAIGVVIIAWMAFLFSFVDRLSWTPIMPLAMKDLGLTKTQAGSFMTAFYIGYVITQLPGGLLTDRFGYRKVVLGSFFVMGVFTALMSTVHSYEMGIALRVLAGLGSGAVFSACVRAIFDWFPGKGRSTAMGFFMTASSLGVSVVNLFVPTVAEASGWQASFLVAGLLPIIGLVLGFFILKEKTPSTVQRSQNAENASRFWKDVAGLFKNRNLMITGFSGFCAMWATWGVATWANSYMKDDLKISLVEAGVIMSVYGLTALLCKPIIGILADVLKVRRKTLLFIVLIIFGPVLLWFGTTTSVSMLYVAGAILGIAAFIYSPVMNTFIGELVDQRLVGTATGFVNTIWQLGSLISPIAVGAVLDATGSYFYAFLTLAIGPILAALLILLVHEKAAAKVSPSPELNKVGA</sequence>
<feature type="transmembrane region" description="Helical" evidence="7">
    <location>
        <begin position="165"/>
        <end position="184"/>
    </location>
</feature>
<feature type="transmembrane region" description="Helical" evidence="7">
    <location>
        <begin position="76"/>
        <end position="95"/>
    </location>
</feature>
<dbReference type="InterPro" id="IPR011701">
    <property type="entry name" value="MFS"/>
</dbReference>
<feature type="transmembrane region" description="Helical" evidence="7">
    <location>
        <begin position="308"/>
        <end position="327"/>
    </location>
</feature>
<dbReference type="Proteomes" id="UP000717624">
    <property type="component" value="Unassembled WGS sequence"/>
</dbReference>
<evidence type="ECO:0000313" key="9">
    <source>
        <dbReference type="EMBL" id="MBM7590942.1"/>
    </source>
</evidence>
<organism evidence="9 10">
    <name type="scientific">Brevibacillus fulvus</name>
    <dbReference type="NCBI Taxonomy" id="1125967"/>
    <lineage>
        <taxon>Bacteria</taxon>
        <taxon>Bacillati</taxon>
        <taxon>Bacillota</taxon>
        <taxon>Bacilli</taxon>
        <taxon>Bacillales</taxon>
        <taxon>Paenibacillaceae</taxon>
        <taxon>Brevibacillus</taxon>
    </lineage>
</organism>
<dbReference type="PANTHER" id="PTHR23517">
    <property type="entry name" value="RESISTANCE PROTEIN MDTM, PUTATIVE-RELATED-RELATED"/>
    <property type="match status" value="1"/>
</dbReference>
<keyword evidence="4 7" id="KW-0812">Transmembrane</keyword>
<dbReference type="RefSeq" id="WP_204518680.1">
    <property type="nucleotide sequence ID" value="NZ_BAABIN010000005.1"/>
</dbReference>
<feature type="transmembrane region" description="Helical" evidence="7">
    <location>
        <begin position="339"/>
        <end position="366"/>
    </location>
</feature>
<protein>
    <submittedName>
        <fullName evidence="9">MFS family permease</fullName>
    </submittedName>
</protein>
<dbReference type="EMBL" id="JAFBEB010000008">
    <property type="protein sequence ID" value="MBM7590942.1"/>
    <property type="molecule type" value="Genomic_DNA"/>
</dbReference>
<keyword evidence="6 7" id="KW-0472">Membrane</keyword>
<evidence type="ECO:0000259" key="8">
    <source>
        <dbReference type="PROSITE" id="PS50850"/>
    </source>
</evidence>
<dbReference type="PROSITE" id="PS50850">
    <property type="entry name" value="MFS"/>
    <property type="match status" value="1"/>
</dbReference>
<keyword evidence="3" id="KW-1003">Cell membrane</keyword>
<dbReference type="GO" id="GO:0022857">
    <property type="term" value="F:transmembrane transporter activity"/>
    <property type="evidence" value="ECO:0007669"/>
    <property type="project" value="InterPro"/>
</dbReference>
<comment type="caution">
    <text evidence="9">The sequence shown here is derived from an EMBL/GenBank/DDBJ whole genome shotgun (WGS) entry which is preliminary data.</text>
</comment>
<evidence type="ECO:0000313" key="10">
    <source>
        <dbReference type="Proteomes" id="UP000717624"/>
    </source>
</evidence>
<dbReference type="InterPro" id="IPR050171">
    <property type="entry name" value="MFS_Transporters"/>
</dbReference>